<name>A0A0D0CIM3_9AGAR</name>
<dbReference type="HOGENOM" id="CLU_520791_0_0_1"/>
<dbReference type="OrthoDB" id="3246221at2759"/>
<proteinExistence type="predicted"/>
<evidence type="ECO:0000313" key="2">
    <source>
        <dbReference type="Proteomes" id="UP000053593"/>
    </source>
</evidence>
<reference evidence="1 2" key="1">
    <citation type="submission" date="2014-04" db="EMBL/GenBank/DDBJ databases">
        <title>Evolutionary Origins and Diversification of the Mycorrhizal Mutualists.</title>
        <authorList>
            <consortium name="DOE Joint Genome Institute"/>
            <consortium name="Mycorrhizal Genomics Consortium"/>
            <person name="Kohler A."/>
            <person name="Kuo A."/>
            <person name="Nagy L.G."/>
            <person name="Floudas D."/>
            <person name="Copeland A."/>
            <person name="Barry K.W."/>
            <person name="Cichocki N."/>
            <person name="Veneault-Fourrey C."/>
            <person name="LaButti K."/>
            <person name="Lindquist E.A."/>
            <person name="Lipzen A."/>
            <person name="Lundell T."/>
            <person name="Morin E."/>
            <person name="Murat C."/>
            <person name="Riley R."/>
            <person name="Ohm R."/>
            <person name="Sun H."/>
            <person name="Tunlid A."/>
            <person name="Henrissat B."/>
            <person name="Grigoriev I.V."/>
            <person name="Hibbett D.S."/>
            <person name="Martin F."/>
        </authorList>
    </citation>
    <scope>NUCLEOTIDE SEQUENCE [LARGE SCALE GENOMIC DNA]</scope>
    <source>
        <strain evidence="1 2">FD-317 M1</strain>
    </source>
</reference>
<sequence>MAILSSCSPTMLFKSFPTLRKFCGELPLDVHMDIISPAALNQKGSEAQIAPLFPWDIAHSLVLGGILAARAYKIKCLTISSEIYHPIAALLRVLAGRVMPLLERLECSRNKNLSSHFEQSDLPPPCFSLLQALDGVIPSPQLNARGFPELHHVALSGIPHVWSQFIPRHNLVSLSLEYLPLNRRPTYFELKNMLLSSQQTLQRLKLWVVAPDPEDGLGSQGKIILPQLKELSIGFAFPEYYIFLIEHLEVPSLVSFELCQMPYQFPDNDYVSRALFLGAVIKALPLRQITHLTLRGTSFCPENLDELDHCFFKKEEHQNPPLMFTFFFSCPPVRFLRLIDCDQSTLHCLATPLYISDVSPSGLFPCSILEQLEIQTDNLDNITHFFKRDAFWTNTTADLVLPRTLGALLLDVPPEWGTKLRDLMTGNAAELAWNTRSGYFEVEDAGVVGNLMELLNVE</sequence>
<dbReference type="EMBL" id="KN834812">
    <property type="protein sequence ID" value="KIK54853.1"/>
    <property type="molecule type" value="Genomic_DNA"/>
</dbReference>
<dbReference type="Proteomes" id="UP000053593">
    <property type="component" value="Unassembled WGS sequence"/>
</dbReference>
<evidence type="ECO:0000313" key="1">
    <source>
        <dbReference type="EMBL" id="KIK54853.1"/>
    </source>
</evidence>
<organism evidence="1 2">
    <name type="scientific">Collybiopsis luxurians FD-317 M1</name>
    <dbReference type="NCBI Taxonomy" id="944289"/>
    <lineage>
        <taxon>Eukaryota</taxon>
        <taxon>Fungi</taxon>
        <taxon>Dikarya</taxon>
        <taxon>Basidiomycota</taxon>
        <taxon>Agaricomycotina</taxon>
        <taxon>Agaricomycetes</taxon>
        <taxon>Agaricomycetidae</taxon>
        <taxon>Agaricales</taxon>
        <taxon>Marasmiineae</taxon>
        <taxon>Omphalotaceae</taxon>
        <taxon>Collybiopsis</taxon>
        <taxon>Collybiopsis luxurians</taxon>
    </lineage>
</organism>
<keyword evidence="2" id="KW-1185">Reference proteome</keyword>
<protein>
    <recommendedName>
        <fullName evidence="3">F-box domain-containing protein</fullName>
    </recommendedName>
</protein>
<gene>
    <name evidence="1" type="ORF">GYMLUDRAFT_264426</name>
</gene>
<accession>A0A0D0CIM3</accession>
<dbReference type="AlphaFoldDB" id="A0A0D0CIM3"/>
<evidence type="ECO:0008006" key="3">
    <source>
        <dbReference type="Google" id="ProtNLM"/>
    </source>
</evidence>